<accession>A0A9Q1FVK3</accession>
<reference evidence="2" key="1">
    <citation type="journal article" date="2023" name="Science">
        <title>Genome structures resolve the early diversification of teleost fishes.</title>
        <authorList>
            <person name="Parey E."/>
            <person name="Louis A."/>
            <person name="Montfort J."/>
            <person name="Bouchez O."/>
            <person name="Roques C."/>
            <person name="Iampietro C."/>
            <person name="Lluch J."/>
            <person name="Castinel A."/>
            <person name="Donnadieu C."/>
            <person name="Desvignes T."/>
            <person name="Floi Bucao C."/>
            <person name="Jouanno E."/>
            <person name="Wen M."/>
            <person name="Mejri S."/>
            <person name="Dirks R."/>
            <person name="Jansen H."/>
            <person name="Henkel C."/>
            <person name="Chen W.J."/>
            <person name="Zahm M."/>
            <person name="Cabau C."/>
            <person name="Klopp C."/>
            <person name="Thompson A.W."/>
            <person name="Robinson-Rechavi M."/>
            <person name="Braasch I."/>
            <person name="Lecointre G."/>
            <person name="Bobe J."/>
            <person name="Postlethwait J.H."/>
            <person name="Berthelot C."/>
            <person name="Roest Crollius H."/>
            <person name="Guiguen Y."/>
        </authorList>
    </citation>
    <scope>NUCLEOTIDE SEQUENCE</scope>
    <source>
        <strain evidence="2">WJC10195</strain>
    </source>
</reference>
<dbReference type="AlphaFoldDB" id="A0A9Q1FVK3"/>
<sequence>MAIGSSEGSFAGPIVLVGSIEDSSGGLTATEVPLGRKAARWALVGPLTGPLDGTPGLWLLAGPRNWGYSLWQAPCTVPTVAHHLHHGDPSSSSQDPSSSESSRACQMWPRQVVQVLRGPPVSIHSRVRVDLSSHLQQLSQ</sequence>
<protein>
    <submittedName>
        <fullName evidence="2">Uncharacterized protein</fullName>
    </submittedName>
</protein>
<evidence type="ECO:0000313" key="2">
    <source>
        <dbReference type="EMBL" id="KAJ8368486.1"/>
    </source>
</evidence>
<feature type="compositionally biased region" description="Low complexity" evidence="1">
    <location>
        <begin position="89"/>
        <end position="102"/>
    </location>
</feature>
<comment type="caution">
    <text evidence="2">The sequence shown here is derived from an EMBL/GenBank/DDBJ whole genome shotgun (WGS) entry which is preliminary data.</text>
</comment>
<gene>
    <name evidence="2" type="ORF">SKAU_G00085140</name>
</gene>
<dbReference type="Proteomes" id="UP001152622">
    <property type="component" value="Chromosome 3"/>
</dbReference>
<name>A0A9Q1FVK3_SYNKA</name>
<dbReference type="EMBL" id="JAINUF010000003">
    <property type="protein sequence ID" value="KAJ8368486.1"/>
    <property type="molecule type" value="Genomic_DNA"/>
</dbReference>
<evidence type="ECO:0000256" key="1">
    <source>
        <dbReference type="SAM" id="MobiDB-lite"/>
    </source>
</evidence>
<keyword evidence="3" id="KW-1185">Reference proteome</keyword>
<organism evidence="2 3">
    <name type="scientific">Synaphobranchus kaupii</name>
    <name type="common">Kaup's arrowtooth eel</name>
    <dbReference type="NCBI Taxonomy" id="118154"/>
    <lineage>
        <taxon>Eukaryota</taxon>
        <taxon>Metazoa</taxon>
        <taxon>Chordata</taxon>
        <taxon>Craniata</taxon>
        <taxon>Vertebrata</taxon>
        <taxon>Euteleostomi</taxon>
        <taxon>Actinopterygii</taxon>
        <taxon>Neopterygii</taxon>
        <taxon>Teleostei</taxon>
        <taxon>Anguilliformes</taxon>
        <taxon>Synaphobranchidae</taxon>
        <taxon>Synaphobranchus</taxon>
    </lineage>
</organism>
<feature type="region of interest" description="Disordered" evidence="1">
    <location>
        <begin position="82"/>
        <end position="105"/>
    </location>
</feature>
<proteinExistence type="predicted"/>
<evidence type="ECO:0000313" key="3">
    <source>
        <dbReference type="Proteomes" id="UP001152622"/>
    </source>
</evidence>